<keyword evidence="1" id="KW-0472">Membrane</keyword>
<dbReference type="Proteomes" id="UP000688137">
    <property type="component" value="Unassembled WGS sequence"/>
</dbReference>
<dbReference type="EMBL" id="CAJJDM010000012">
    <property type="protein sequence ID" value="CAD8050841.1"/>
    <property type="molecule type" value="Genomic_DNA"/>
</dbReference>
<sequence length="237" mass="27316">MLDLQAKTNKEIWQAKKLLYESDGNTKKSLIVNLVALGLLCILLFYSIVGSDDKWTCEIESANNRGHYICVEMRRTMNCKTISGPIRSEIFLKVKKDLQASAIIECPWEIAISEIRLCFILLSISSVLIGIYALRKTNKKYAELSFQIGISFAILLLISSYFDYVSIRTSQINNYNLCNLQEEFQIEEKMKGQMECSFSFYNFTVILEIACSVAMIVNSIYINQWRYKQITELNDQL</sequence>
<evidence type="ECO:0000313" key="2">
    <source>
        <dbReference type="EMBL" id="CAD8050841.1"/>
    </source>
</evidence>
<evidence type="ECO:0000256" key="1">
    <source>
        <dbReference type="SAM" id="Phobius"/>
    </source>
</evidence>
<name>A0A8S1K7U8_PARPR</name>
<organism evidence="2 3">
    <name type="scientific">Paramecium primaurelia</name>
    <dbReference type="NCBI Taxonomy" id="5886"/>
    <lineage>
        <taxon>Eukaryota</taxon>
        <taxon>Sar</taxon>
        <taxon>Alveolata</taxon>
        <taxon>Ciliophora</taxon>
        <taxon>Intramacronucleata</taxon>
        <taxon>Oligohymenophorea</taxon>
        <taxon>Peniculida</taxon>
        <taxon>Parameciidae</taxon>
        <taxon>Paramecium</taxon>
    </lineage>
</organism>
<comment type="caution">
    <text evidence="2">The sequence shown here is derived from an EMBL/GenBank/DDBJ whole genome shotgun (WGS) entry which is preliminary data.</text>
</comment>
<proteinExistence type="predicted"/>
<keyword evidence="1" id="KW-1133">Transmembrane helix</keyword>
<keyword evidence="1" id="KW-0812">Transmembrane</keyword>
<feature type="transmembrane region" description="Helical" evidence="1">
    <location>
        <begin position="200"/>
        <end position="221"/>
    </location>
</feature>
<protein>
    <submittedName>
        <fullName evidence="2">Uncharacterized protein</fullName>
    </submittedName>
</protein>
<reference evidence="2" key="1">
    <citation type="submission" date="2021-01" db="EMBL/GenBank/DDBJ databases">
        <authorList>
            <consortium name="Genoscope - CEA"/>
            <person name="William W."/>
        </authorList>
    </citation>
    <scope>NUCLEOTIDE SEQUENCE</scope>
</reference>
<dbReference type="AlphaFoldDB" id="A0A8S1K7U8"/>
<gene>
    <name evidence="2" type="ORF">PPRIM_AZ9-3.1.T0170259</name>
</gene>
<keyword evidence="3" id="KW-1185">Reference proteome</keyword>
<feature type="transmembrane region" description="Helical" evidence="1">
    <location>
        <begin position="30"/>
        <end position="49"/>
    </location>
</feature>
<evidence type="ECO:0000313" key="3">
    <source>
        <dbReference type="Proteomes" id="UP000688137"/>
    </source>
</evidence>
<feature type="transmembrane region" description="Helical" evidence="1">
    <location>
        <begin position="141"/>
        <end position="162"/>
    </location>
</feature>
<accession>A0A8S1K7U8</accession>
<feature type="transmembrane region" description="Helical" evidence="1">
    <location>
        <begin position="114"/>
        <end position="134"/>
    </location>
</feature>